<dbReference type="InterPro" id="IPR044651">
    <property type="entry name" value="OTSB-like"/>
</dbReference>
<comment type="caution">
    <text evidence="5">The sequence shown here is derived from an EMBL/GenBank/DDBJ whole genome shotgun (WGS) entry which is preliminary data.</text>
</comment>
<dbReference type="AlphaFoldDB" id="A0A841L964"/>
<keyword evidence="4" id="KW-0460">Magnesium</keyword>
<dbReference type="NCBIfam" id="TIGR00685">
    <property type="entry name" value="T6PP"/>
    <property type="match status" value="1"/>
</dbReference>
<dbReference type="InterPro" id="IPR006379">
    <property type="entry name" value="HAD-SF_hydro_IIB"/>
</dbReference>
<protein>
    <recommendedName>
        <fullName evidence="4">Trehalose 6-phosphate phosphatase</fullName>
        <ecNumber evidence="4">3.1.3.12</ecNumber>
    </recommendedName>
</protein>
<dbReference type="EMBL" id="JACIIV010000016">
    <property type="protein sequence ID" value="MBB6228151.1"/>
    <property type="molecule type" value="Genomic_DNA"/>
</dbReference>
<reference evidence="5 6" key="1">
    <citation type="submission" date="2020-08" db="EMBL/GenBank/DDBJ databases">
        <title>Genomic Encyclopedia of Type Strains, Phase IV (KMG-IV): sequencing the most valuable type-strain genomes for metagenomic binning, comparative biology and taxonomic classification.</title>
        <authorList>
            <person name="Goeker M."/>
        </authorList>
    </citation>
    <scope>NUCLEOTIDE SEQUENCE [LARGE SCALE GENOMIC DNA]</scope>
    <source>
        <strain evidence="5 6">DSM 102189</strain>
    </source>
</reference>
<gene>
    <name evidence="5" type="ORF">FHS79_002336</name>
</gene>
<dbReference type="Proteomes" id="UP000538147">
    <property type="component" value="Unassembled WGS sequence"/>
</dbReference>
<evidence type="ECO:0000256" key="1">
    <source>
        <dbReference type="ARBA" id="ARBA00005199"/>
    </source>
</evidence>
<dbReference type="GO" id="GO:0005992">
    <property type="term" value="P:trehalose biosynthetic process"/>
    <property type="evidence" value="ECO:0007669"/>
    <property type="project" value="UniProtKB-UniPathway"/>
</dbReference>
<dbReference type="InterPro" id="IPR023214">
    <property type="entry name" value="HAD_sf"/>
</dbReference>
<keyword evidence="4" id="KW-0479">Metal-binding</keyword>
<name>A0A841L964_9SPHN</name>
<comment type="function">
    <text evidence="4">Removes the phosphate from trehalose 6-phosphate to produce free trehalose.</text>
</comment>
<dbReference type="EC" id="3.1.3.12" evidence="4"/>
<organism evidence="5 6">
    <name type="scientific">Polymorphobacter multimanifer</name>
    <dbReference type="NCBI Taxonomy" id="1070431"/>
    <lineage>
        <taxon>Bacteria</taxon>
        <taxon>Pseudomonadati</taxon>
        <taxon>Pseudomonadota</taxon>
        <taxon>Alphaproteobacteria</taxon>
        <taxon>Sphingomonadales</taxon>
        <taxon>Sphingosinicellaceae</taxon>
        <taxon>Polymorphobacter</taxon>
    </lineage>
</organism>
<dbReference type="InterPro" id="IPR003337">
    <property type="entry name" value="Trehalose_PPase"/>
</dbReference>
<proteinExistence type="inferred from homology"/>
<dbReference type="Gene3D" id="3.40.50.1000">
    <property type="entry name" value="HAD superfamily/HAD-like"/>
    <property type="match status" value="1"/>
</dbReference>
<accession>A0A841L964</accession>
<dbReference type="Pfam" id="PF02358">
    <property type="entry name" value="Trehalose_PPase"/>
    <property type="match status" value="1"/>
</dbReference>
<comment type="pathway">
    <text evidence="1 4">Glycan biosynthesis; trehalose biosynthesis.</text>
</comment>
<dbReference type="RefSeq" id="WP_184199966.1">
    <property type="nucleotide sequence ID" value="NZ_BMOX01000040.1"/>
</dbReference>
<comment type="similarity">
    <text evidence="2 4">Belongs to the trehalose phosphatase family.</text>
</comment>
<dbReference type="SUPFAM" id="SSF56784">
    <property type="entry name" value="HAD-like"/>
    <property type="match status" value="1"/>
</dbReference>
<sequence>MSYQTSFDLAPAAPPSLSTSRDAVLLDFDGTLVELVDRPDSIIVDPHLAALLQALAVRFAGRVALVSGRSVAQLEQFFGAALGGIALVGSHGAEVAAGGHRLAPARPPALEGAEQAIRQAFAGEEGVVVEVKTLGVAIHWRLAPHAEERALALAHDLAAASGLAVQPGKMMIELRTGGHDKGSGIAMLMAQAPFSGSVPVFVGDDLTDEPGFEAVRALGGHGILVGAERPTAALYRLNDVAAVRGWLEQAA</sequence>
<dbReference type="InterPro" id="IPR036412">
    <property type="entry name" value="HAD-like_sf"/>
</dbReference>
<dbReference type="PANTHER" id="PTHR43768:SF3">
    <property type="entry name" value="TREHALOSE 6-PHOSPHATE PHOSPHATASE"/>
    <property type="match status" value="1"/>
</dbReference>
<dbReference type="PANTHER" id="PTHR43768">
    <property type="entry name" value="TREHALOSE 6-PHOSPHATE PHOSPHATASE"/>
    <property type="match status" value="1"/>
</dbReference>
<dbReference type="NCBIfam" id="TIGR01484">
    <property type="entry name" value="HAD-SF-IIB"/>
    <property type="match status" value="1"/>
</dbReference>
<dbReference type="GO" id="GO:0004805">
    <property type="term" value="F:trehalose-phosphatase activity"/>
    <property type="evidence" value="ECO:0007669"/>
    <property type="project" value="UniProtKB-EC"/>
</dbReference>
<evidence type="ECO:0000256" key="4">
    <source>
        <dbReference type="RuleBase" id="RU361117"/>
    </source>
</evidence>
<comment type="cofactor">
    <cofactor evidence="4">
        <name>Mg(2+)</name>
        <dbReference type="ChEBI" id="CHEBI:18420"/>
    </cofactor>
</comment>
<evidence type="ECO:0000256" key="3">
    <source>
        <dbReference type="ARBA" id="ARBA00022801"/>
    </source>
</evidence>
<evidence type="ECO:0000313" key="6">
    <source>
        <dbReference type="Proteomes" id="UP000538147"/>
    </source>
</evidence>
<evidence type="ECO:0000313" key="5">
    <source>
        <dbReference type="EMBL" id="MBB6228151.1"/>
    </source>
</evidence>
<keyword evidence="6" id="KW-1185">Reference proteome</keyword>
<dbReference type="UniPathway" id="UPA00299"/>
<keyword evidence="3 4" id="KW-0378">Hydrolase</keyword>
<evidence type="ECO:0000256" key="2">
    <source>
        <dbReference type="ARBA" id="ARBA00008770"/>
    </source>
</evidence>
<comment type="catalytic activity">
    <reaction evidence="4">
        <text>alpha,alpha-trehalose 6-phosphate + H2O = alpha,alpha-trehalose + phosphate</text>
        <dbReference type="Rhea" id="RHEA:23420"/>
        <dbReference type="ChEBI" id="CHEBI:15377"/>
        <dbReference type="ChEBI" id="CHEBI:16551"/>
        <dbReference type="ChEBI" id="CHEBI:43474"/>
        <dbReference type="ChEBI" id="CHEBI:58429"/>
        <dbReference type="EC" id="3.1.3.12"/>
    </reaction>
</comment>
<dbReference type="GO" id="GO:0046872">
    <property type="term" value="F:metal ion binding"/>
    <property type="evidence" value="ECO:0007669"/>
    <property type="project" value="UniProtKB-KW"/>
</dbReference>
<dbReference type="Gene3D" id="3.30.70.1020">
    <property type="entry name" value="Trehalose-6-phosphate phosphatase related protein, domain 2"/>
    <property type="match status" value="1"/>
</dbReference>